<gene>
    <name evidence="1" type="ORF">TWF694_002080</name>
</gene>
<organism evidence="1 2">
    <name type="scientific">Orbilia ellipsospora</name>
    <dbReference type="NCBI Taxonomy" id="2528407"/>
    <lineage>
        <taxon>Eukaryota</taxon>
        <taxon>Fungi</taxon>
        <taxon>Dikarya</taxon>
        <taxon>Ascomycota</taxon>
        <taxon>Pezizomycotina</taxon>
        <taxon>Orbiliomycetes</taxon>
        <taxon>Orbiliales</taxon>
        <taxon>Orbiliaceae</taxon>
        <taxon>Orbilia</taxon>
    </lineage>
</organism>
<proteinExistence type="predicted"/>
<evidence type="ECO:0008006" key="3">
    <source>
        <dbReference type="Google" id="ProtNLM"/>
    </source>
</evidence>
<sequence>MLRFIHELHPQLTLDFYQILWVYSSDIVYQGDLNQGNAYAIRAIKDLQEADLPPIGRYGAHYLLYTCKTILGDISPFLRLWDADSVSVNDIENSWDVKNQGWQYWPLTTDNPVHLLSLLASGFTMRRSTLLLQAIIKEKHDIITILSNSIGIPLQDEVDIFSNIRCIWEVLKYQNFHDIIKKVVSEITEFHWNFNGFDAIPKERREDWLLVFVACMEPKAINFIIQVLQWKYPNANEELFLYAIDLIMILPSKLWWHFAFKDFDVDETEFFEQGRIIVLKKLLSFGVDLNRTALWQTRIWRHLLACNEDSSSSDERNIAIAALTPLIKLLIEEGATVNIRFSSASVTYFQGVLHSLMNYPEFAKAWVPREPLEVVFLLSDPHIFGIMLEKHTSIASFCQSILLAPHGVCEFHKDLIQAIRDRDIFALYDMWHKRVCTPESLLATALQEDDLAAAKNLFHRYKADPIILNMCTMIISDIVDVDKDTKYYTSCFSILTSMLQQGVNFGTLPKFRENLIRGYNKLLVDTISHGDVDILKVLLDFVKGEGSGGYPMYLELQNMELSPVPVAAAKNLGCLKHLIQRGFCINGYRRYAGLDRPHYHTALSRVLETGSMEILSYILQQGADIYSPCCGESCELIGRSKLGCRKHCAVEYAILDGRIDALALFLEVDPGCYGLALAVSKDSNHGYIQDYIRDWKPRLPQQTVAGASLDA</sequence>
<dbReference type="Proteomes" id="UP001365542">
    <property type="component" value="Unassembled WGS sequence"/>
</dbReference>
<dbReference type="EMBL" id="JAVHJO010000010">
    <property type="protein sequence ID" value="KAK6535625.1"/>
    <property type="molecule type" value="Genomic_DNA"/>
</dbReference>
<dbReference type="Gene3D" id="1.25.40.20">
    <property type="entry name" value="Ankyrin repeat-containing domain"/>
    <property type="match status" value="1"/>
</dbReference>
<comment type="caution">
    <text evidence="1">The sequence shown here is derived from an EMBL/GenBank/DDBJ whole genome shotgun (WGS) entry which is preliminary data.</text>
</comment>
<dbReference type="SUPFAM" id="SSF48403">
    <property type="entry name" value="Ankyrin repeat"/>
    <property type="match status" value="1"/>
</dbReference>
<protein>
    <recommendedName>
        <fullName evidence="3">Ankyrin repeat protein</fullName>
    </recommendedName>
</protein>
<keyword evidence="2" id="KW-1185">Reference proteome</keyword>
<reference evidence="1 2" key="1">
    <citation type="submission" date="2019-10" db="EMBL/GenBank/DDBJ databases">
        <authorList>
            <person name="Palmer J.M."/>
        </authorList>
    </citation>
    <scope>NUCLEOTIDE SEQUENCE [LARGE SCALE GENOMIC DNA]</scope>
    <source>
        <strain evidence="1 2">TWF694</strain>
    </source>
</reference>
<dbReference type="AlphaFoldDB" id="A0AAV9X4U1"/>
<accession>A0AAV9X4U1</accession>
<evidence type="ECO:0000313" key="2">
    <source>
        <dbReference type="Proteomes" id="UP001365542"/>
    </source>
</evidence>
<dbReference type="InterPro" id="IPR036770">
    <property type="entry name" value="Ankyrin_rpt-contain_sf"/>
</dbReference>
<evidence type="ECO:0000313" key="1">
    <source>
        <dbReference type="EMBL" id="KAK6535625.1"/>
    </source>
</evidence>
<name>A0AAV9X4U1_9PEZI</name>